<name>A0A498KFE9_MALDO</name>
<keyword evidence="2" id="KW-1185">Reference proteome</keyword>
<dbReference type="Proteomes" id="UP000290289">
    <property type="component" value="Chromosome 2"/>
</dbReference>
<reference evidence="1 2" key="1">
    <citation type="submission" date="2018-10" db="EMBL/GenBank/DDBJ databases">
        <title>A high-quality apple genome assembly.</title>
        <authorList>
            <person name="Hu J."/>
        </authorList>
    </citation>
    <scope>NUCLEOTIDE SEQUENCE [LARGE SCALE GENOMIC DNA]</scope>
    <source>
        <strain evidence="2">cv. HFTH1</strain>
        <tissue evidence="1">Young leaf</tissue>
    </source>
</reference>
<organism evidence="1 2">
    <name type="scientific">Malus domestica</name>
    <name type="common">Apple</name>
    <name type="synonym">Pyrus malus</name>
    <dbReference type="NCBI Taxonomy" id="3750"/>
    <lineage>
        <taxon>Eukaryota</taxon>
        <taxon>Viridiplantae</taxon>
        <taxon>Streptophyta</taxon>
        <taxon>Embryophyta</taxon>
        <taxon>Tracheophyta</taxon>
        <taxon>Spermatophyta</taxon>
        <taxon>Magnoliopsida</taxon>
        <taxon>eudicotyledons</taxon>
        <taxon>Gunneridae</taxon>
        <taxon>Pentapetalae</taxon>
        <taxon>rosids</taxon>
        <taxon>fabids</taxon>
        <taxon>Rosales</taxon>
        <taxon>Rosaceae</taxon>
        <taxon>Amygdaloideae</taxon>
        <taxon>Maleae</taxon>
        <taxon>Malus</taxon>
    </lineage>
</organism>
<evidence type="ECO:0000313" key="2">
    <source>
        <dbReference type="Proteomes" id="UP000290289"/>
    </source>
</evidence>
<evidence type="ECO:0000313" key="1">
    <source>
        <dbReference type="EMBL" id="RXI05124.1"/>
    </source>
</evidence>
<comment type="caution">
    <text evidence="1">The sequence shown here is derived from an EMBL/GenBank/DDBJ whole genome shotgun (WGS) entry which is preliminary data.</text>
</comment>
<gene>
    <name evidence="1" type="ORF">DVH24_006381</name>
</gene>
<sequence>MPAWEEWLSSPGRGQCLDFPRLEKLTLENSPKLRGNLPDHLPSLKKPFVSDCGVIHERVTRTRWIPWSLIVNTKSLQQSLQELKMLDARVSRRY</sequence>
<protein>
    <submittedName>
        <fullName evidence="1">Uncharacterized protein</fullName>
    </submittedName>
</protein>
<dbReference type="EMBL" id="RDQH01000328">
    <property type="protein sequence ID" value="RXI05124.1"/>
    <property type="molecule type" value="Genomic_DNA"/>
</dbReference>
<dbReference type="AlphaFoldDB" id="A0A498KFE9"/>
<accession>A0A498KFE9</accession>
<proteinExistence type="predicted"/>